<dbReference type="NCBIfam" id="NF001813">
    <property type="entry name" value="PRK00549.1"/>
    <property type="match status" value="1"/>
</dbReference>
<protein>
    <recommendedName>
        <fullName evidence="1">Putative competence-damage inducible protein</fullName>
    </recommendedName>
</protein>
<dbReference type="RefSeq" id="WP_230573524.1">
    <property type="nucleotide sequence ID" value="NZ_CAKJTI010000001.1"/>
</dbReference>
<dbReference type="EMBL" id="CAKJTI010000001">
    <property type="protein sequence ID" value="CAG9611213.1"/>
    <property type="molecule type" value="Genomic_DNA"/>
</dbReference>
<dbReference type="NCBIfam" id="TIGR00199">
    <property type="entry name" value="PncC_domain"/>
    <property type="match status" value="1"/>
</dbReference>
<dbReference type="InterPro" id="IPR008136">
    <property type="entry name" value="CinA_C"/>
</dbReference>
<evidence type="ECO:0000256" key="1">
    <source>
        <dbReference type="HAMAP-Rule" id="MF_00226"/>
    </source>
</evidence>
<dbReference type="InterPro" id="IPR041424">
    <property type="entry name" value="CinA_KH"/>
</dbReference>
<sequence length="412" mass="45329">MNAEIIAVGTELLLGQIANTNAKFLSEKLASIGIDVYYHTVVGDNNNRLRQAIEIAQKRADILIFTGGLGPTKDDLTKETIASSLQEELVYDEIALASIADYYKRTGREFTENNKKQALVLKGSTVFANDHGMAPGMGVCKDNKVYILLPGPPKEMNPMYASYGETWLLPFTSGENLYSRTLRFFGIGESQLETMIQDLIDAQTNPTIAPLASEGEVTLRLTAKHHDAKEAETLINDIEELILQRVGQFFYGYNQDLLHNKVIALLKQKCLMIACAESLTGGLFGDRITEVAGVSSVFTGGIICYSNDVKQHILHVPKEILQTDGAVSEACARYLAENVKKLMQANIGISFTGVAGPDASEEKEPGTVFIGLAIDEQPTIVIPLALSGSRQQIRERTVKYGFYHLYKKLEEI</sequence>
<dbReference type="Pfam" id="PF00994">
    <property type="entry name" value="MoCF_biosynth"/>
    <property type="match status" value="1"/>
</dbReference>
<dbReference type="Gene3D" id="3.30.70.2860">
    <property type="match status" value="1"/>
</dbReference>
<dbReference type="Pfam" id="PF18146">
    <property type="entry name" value="CinA_KH"/>
    <property type="match status" value="1"/>
</dbReference>
<keyword evidence="4" id="KW-1185">Reference proteome</keyword>
<reference evidence="3 4" key="1">
    <citation type="submission" date="2021-10" db="EMBL/GenBank/DDBJ databases">
        <authorList>
            <person name="Criscuolo A."/>
        </authorList>
    </citation>
    <scope>NUCLEOTIDE SEQUENCE [LARGE SCALE GENOMIC DNA]</scope>
    <source>
        <strain evidence="4">CIP 111899</strain>
    </source>
</reference>
<dbReference type="HAMAP" id="MF_00226_B">
    <property type="entry name" value="CinA_B"/>
    <property type="match status" value="1"/>
</dbReference>
<dbReference type="PANTHER" id="PTHR13939:SF0">
    <property type="entry name" value="NMN AMIDOHYDROLASE-LIKE PROTEIN YFAY"/>
    <property type="match status" value="1"/>
</dbReference>
<dbReference type="NCBIfam" id="TIGR00177">
    <property type="entry name" value="molyb_syn"/>
    <property type="match status" value="1"/>
</dbReference>
<dbReference type="InterPro" id="IPR036425">
    <property type="entry name" value="MoaB/Mog-like_dom_sf"/>
</dbReference>
<feature type="domain" description="MoaB/Mog" evidence="2">
    <location>
        <begin position="4"/>
        <end position="171"/>
    </location>
</feature>
<dbReference type="InterPro" id="IPR036653">
    <property type="entry name" value="CinA-like_C"/>
</dbReference>
<evidence type="ECO:0000259" key="2">
    <source>
        <dbReference type="SMART" id="SM00852"/>
    </source>
</evidence>
<gene>
    <name evidence="1 3" type="primary">cinA</name>
    <name evidence="3" type="ORF">BACCIP111899_00385</name>
</gene>
<dbReference type="SUPFAM" id="SSF53218">
    <property type="entry name" value="Molybdenum cofactor biosynthesis proteins"/>
    <property type="match status" value="1"/>
</dbReference>
<dbReference type="InterPro" id="IPR050101">
    <property type="entry name" value="CinA"/>
</dbReference>
<accession>A0ABM8Y667</accession>
<dbReference type="Gene3D" id="3.40.980.10">
    <property type="entry name" value="MoaB/Mog-like domain"/>
    <property type="match status" value="1"/>
</dbReference>
<dbReference type="Proteomes" id="UP000789423">
    <property type="component" value="Unassembled WGS sequence"/>
</dbReference>
<evidence type="ECO:0000313" key="4">
    <source>
        <dbReference type="Proteomes" id="UP000789423"/>
    </source>
</evidence>
<dbReference type="SUPFAM" id="SSF142433">
    <property type="entry name" value="CinA-like"/>
    <property type="match status" value="1"/>
</dbReference>
<dbReference type="InterPro" id="IPR008135">
    <property type="entry name" value="Competence-induced_CinA"/>
</dbReference>
<proteinExistence type="inferred from homology"/>
<comment type="caution">
    <text evidence="3">The sequence shown here is derived from an EMBL/GenBank/DDBJ whole genome shotgun (WGS) entry which is preliminary data.</text>
</comment>
<dbReference type="InterPro" id="IPR001453">
    <property type="entry name" value="MoaB/Mog_dom"/>
</dbReference>
<comment type="similarity">
    <text evidence="1">Belongs to the CinA family.</text>
</comment>
<dbReference type="Gene3D" id="3.90.950.20">
    <property type="entry name" value="CinA-like"/>
    <property type="match status" value="1"/>
</dbReference>
<dbReference type="Pfam" id="PF02464">
    <property type="entry name" value="CinA"/>
    <property type="match status" value="1"/>
</dbReference>
<dbReference type="SMART" id="SM00852">
    <property type="entry name" value="MoCF_biosynth"/>
    <property type="match status" value="1"/>
</dbReference>
<dbReference type="CDD" id="cd00885">
    <property type="entry name" value="cinA"/>
    <property type="match status" value="1"/>
</dbReference>
<organism evidence="3 4">
    <name type="scientific">Bacillus rhizoplanae</name>
    <dbReference type="NCBI Taxonomy" id="2880966"/>
    <lineage>
        <taxon>Bacteria</taxon>
        <taxon>Bacillati</taxon>
        <taxon>Bacillota</taxon>
        <taxon>Bacilli</taxon>
        <taxon>Bacillales</taxon>
        <taxon>Bacillaceae</taxon>
        <taxon>Bacillus</taxon>
    </lineage>
</organism>
<dbReference type="PANTHER" id="PTHR13939">
    <property type="entry name" value="NICOTINAMIDE-NUCLEOTIDE AMIDOHYDROLASE PNCC"/>
    <property type="match status" value="1"/>
</dbReference>
<evidence type="ECO:0000313" key="3">
    <source>
        <dbReference type="EMBL" id="CAG9611213.1"/>
    </source>
</evidence>
<dbReference type="PIRSF" id="PIRSF006728">
    <property type="entry name" value="CinA"/>
    <property type="match status" value="1"/>
</dbReference>
<name>A0ABM8Y667_9BACI</name>
<dbReference type="NCBIfam" id="TIGR00200">
    <property type="entry name" value="cinA_nterm"/>
    <property type="match status" value="1"/>
</dbReference>